<proteinExistence type="predicted"/>
<organism evidence="2 3">
    <name type="scientific">Myxococcus llanfairpwllgwyngyllgogerychwyrndrobwllllantysiliogogogochensis</name>
    <dbReference type="NCBI Taxonomy" id="2590453"/>
    <lineage>
        <taxon>Bacteria</taxon>
        <taxon>Pseudomonadati</taxon>
        <taxon>Myxococcota</taxon>
        <taxon>Myxococcia</taxon>
        <taxon>Myxococcales</taxon>
        <taxon>Cystobacterineae</taxon>
        <taxon>Myxococcaceae</taxon>
        <taxon>Myxococcus</taxon>
    </lineage>
</organism>
<keyword evidence="3" id="KW-1185">Reference proteome</keyword>
<dbReference type="PROSITE" id="PS51257">
    <property type="entry name" value="PROKAR_LIPOPROTEIN"/>
    <property type="match status" value="1"/>
</dbReference>
<feature type="domain" description="IPT/TIG" evidence="1">
    <location>
        <begin position="179"/>
        <end position="260"/>
    </location>
</feature>
<accession>A0A540WWB3</accession>
<dbReference type="InterPro" id="IPR014756">
    <property type="entry name" value="Ig_E-set"/>
</dbReference>
<dbReference type="Proteomes" id="UP000315369">
    <property type="component" value="Unassembled WGS sequence"/>
</dbReference>
<dbReference type="Pfam" id="PF01833">
    <property type="entry name" value="TIG"/>
    <property type="match status" value="2"/>
</dbReference>
<dbReference type="AlphaFoldDB" id="A0A540WWB3"/>
<evidence type="ECO:0000313" key="3">
    <source>
        <dbReference type="Proteomes" id="UP000315369"/>
    </source>
</evidence>
<comment type="caution">
    <text evidence="2">The sequence shown here is derived from an EMBL/GenBank/DDBJ whole genome shotgun (WGS) entry which is preliminary data.</text>
</comment>
<gene>
    <name evidence="2" type="ORF">FJV41_24560</name>
</gene>
<feature type="domain" description="IPT/TIG" evidence="1">
    <location>
        <begin position="93"/>
        <end position="174"/>
    </location>
</feature>
<evidence type="ECO:0000259" key="1">
    <source>
        <dbReference type="SMART" id="SM00429"/>
    </source>
</evidence>
<protein>
    <recommendedName>
        <fullName evidence="1">IPT/TIG domain-containing protein</fullName>
    </recommendedName>
</protein>
<dbReference type="Gene3D" id="2.60.40.10">
    <property type="entry name" value="Immunoglobulins"/>
    <property type="match status" value="2"/>
</dbReference>
<dbReference type="InterPro" id="IPR007280">
    <property type="entry name" value="Peptidase_C_arc/bac"/>
</dbReference>
<dbReference type="InterPro" id="IPR013783">
    <property type="entry name" value="Ig-like_fold"/>
</dbReference>
<dbReference type="Pfam" id="PF04151">
    <property type="entry name" value="PPC"/>
    <property type="match status" value="1"/>
</dbReference>
<dbReference type="OrthoDB" id="8764461at2"/>
<name>A0A540WWB3_9BACT</name>
<dbReference type="EMBL" id="VIFM01000105">
    <property type="protein sequence ID" value="TQF13289.1"/>
    <property type="molecule type" value="Genomic_DNA"/>
</dbReference>
<dbReference type="SUPFAM" id="SSF81296">
    <property type="entry name" value="E set domains"/>
    <property type="match status" value="2"/>
</dbReference>
<dbReference type="Gene3D" id="2.60.120.380">
    <property type="match status" value="6"/>
</dbReference>
<dbReference type="InterPro" id="IPR002909">
    <property type="entry name" value="IPT_dom"/>
</dbReference>
<sequence>MKRSSWGPGLGLGSLWCALLLTACGGESLSPPPTLSDPTTQVASLGDAGPPINYAYDESRRLVAVYDGTGASAQYVYDEGGNLLEIKRLSAAQLGLFDFAPNEGPPGGEVTLTGSGFSTTPANNTVRFNGVAAVVTAASEQRLVVTVPAGATTGTVSVEVGSVTATSHEDFVVLAPVPAPIISGFSPSGGPVGTTVTITGSNFSLQNIYNRIFIGDIQADILSSTATQLQAKVSSRGATGKVRVSTPSGRATSTQDFMVVPLDQVPGGTDTLSQAEVGGAPVNVSLASSTNKAAVSFSVQQGEQVTVVVSSVVLGGASSGTLRIYDGLGESLSTASILATGGAFDLPVAPKAGTYTAVLKANGTTTGLSATFTLVRGITGNLEKDGAMAVFSGQVGQNGRFNFFGAAGERLGLGIASLTTVPAAQSVAIDVRRPDGTQLVNCSSYTTPGNCDLPDLPMTGAYVVTVNQTGVATASLGLLLSSTVEGSLVVDGTAVTFSTTRVGQDARYTFTATANTNVTLVATGGTFPNYASVQVFRPDGSSITSRTAYPNDNVTWDFLTTTSGTHVITVDPQAANTGELTLRLVQEASGSAGSIDGTPTTVSLGVGQNGRYTFSGDAGDRLGLGVVSITTVPASQPVTLEVRKPDGTQLINCSSYTAPGSCNLPVLPVTGTYAITVNQTGMATASVGLLLSRTVEDTLVIDGTAVTFITARVGQDGRFSFTAAANTNVTLVATGGTFSNYASVQILRPDGNAITSRTAYPNDNVTWDFTTTTSGTHVITVDPLAANTGQLTLRLVQETSGSAGSIDGTPTTVSLGVGQNGRYTFSGDAGDRLGLGVVSITTVPASQSVTFEVRKPDGTQLVNCSSYTAPGSCNLPVLPVTGTYAITVNPSGMATASVGLLLSRTVEDTLVVDGTAATFSTARVGQDGRFSFTAAANTNVTLVATGGTFSNYASVQVLRPDGNAIISRTAYPNDNVTWDFTTTTSGTHVITVDPLAANTGQLTLRLVQETSGSAGSIDGTPTTVSLGVGQNGRYTFSGDAGDRLGLGVVSITTVPASQSVTFEVRKPDGTQLVNCSSYTAPGSCNLPVLPVTGTYAITVNPSGMATASVGLLLSRTVEDTLVVDGTAATFSTARVGQDGRYTFTAAASASLSLVVSGGTFATYASLQVLRPDGVAVASRTAYPNQSYTTNFTTTTAGTYSITVDPLAANTGQVTVRVKTQGAPLAPASVEVKR</sequence>
<dbReference type="SMART" id="SM00429">
    <property type="entry name" value="IPT"/>
    <property type="match status" value="2"/>
</dbReference>
<evidence type="ECO:0000313" key="2">
    <source>
        <dbReference type="EMBL" id="TQF13289.1"/>
    </source>
</evidence>
<dbReference type="RefSeq" id="WP_141644978.1">
    <property type="nucleotide sequence ID" value="NZ_VIFM01000105.1"/>
</dbReference>
<reference evidence="2 3" key="1">
    <citation type="submission" date="2019-06" db="EMBL/GenBank/DDBJ databases">
        <authorList>
            <person name="Livingstone P."/>
            <person name="Whitworth D."/>
        </authorList>
    </citation>
    <scope>NUCLEOTIDE SEQUENCE [LARGE SCALE GENOMIC DNA]</scope>
    <source>
        <strain evidence="2 3">AM401</strain>
    </source>
</reference>
<dbReference type="CDD" id="cd00603">
    <property type="entry name" value="IPT_PCSR"/>
    <property type="match status" value="1"/>
</dbReference>